<evidence type="ECO:0000256" key="2">
    <source>
        <dbReference type="SAM" id="MobiDB-lite"/>
    </source>
</evidence>
<sequence>MRARALALVRRVLNRGLWHAFTRWHETASRLVETLGALELVVRKLRHVDLSRGWLTFTSFAREHAAAIDAVRHAFRTMFCLRTSKALRHWASVVERAHQRQAIKDALLRIGGVKLCIGWRCWRLALMVHRRLFSAFDRWAGRLEGHAERSARRQQLREKAFQRLRSIELSKAWETWYTYVDAHLWAMDRALTVLKKLQNQGLARGWQSWCTYADQRARAIGLISRIVHGQKGAAWRTWADWWETRVERLEMLSHAVGRLRMQEVAAAWNTWRKGASAQRDARTVARRVLARLSKLSLAKGWTTYCAYVEGVVLRLCAMEAVLRRLRNQHSSRALLAWRANAKELGGARATARGALNRWLQKHMYRGLLAWRSSCVRVRYNKLAFRRWVRHTRVRASELAAGLSVFEKSVRRLRMWHVAKGWSRFVEIVTLQLRLVRALKRLRNVELARCVGTWRYNALDNVEQASAYELAFRRLRHLELSKGFVSWATYAEAASVQYQLLQDSVHQMRAALFGGVVAKWRELAATRKTLRLMAKRFDASYRLKAFAWGAWLEVVDARHEARERMVGVLNSLAMVKVGAALRTWSANCEERQRALDALRTSAMRLFHHKMSRAFQGWMELLGARVALKMAARGFTHGKLLKAWHQWTEISQMLRWVTSILNHLFFFGVSKALRQWNHYLEQRRNKLRRMRAAWDHAAVAALEHWHRHTNSMKIARRVGQRMLSRTTARALRTWREFAGLRNAARAIVSRVRCNVALRALRTWRDFADECDAAYVTLSRVFSHVIVRALRTWREFVAEREEYRVAMARMLGHVAFCALRTWKDFASERAEALRRVTRALGAFMGKITFKAYGAWRAAVLQAKEERAAERVRQAEMARALAQAALEKEREEALRAFEEAERERQRVLKEKMDEAAEARRKAHEEAVAATQAAMPSSEFGSASSRLVSFGEGTSNRVVILSARPRTVMARYGKDLGDADAAVDFAFARTGGSRPLRGITIPRPRGRAVSPPQHAWNSHGAELAQDEINRRRVWAQTAAVERHVAALRSGELPYDPDLVRPMPFGSGRHSAAREEARFYSTSGRSVASEREAALQQQMDDYFASGSRRASAPSRSTRRAFSFETAASRRRSALKASTTAYEHAFPVAEVEQPEQPVGFVREREMIPLRAVEQPMFTPSNSYTSPPADTVADYGHAIIFHVPPLGALVAPELRGDEFSAGRV</sequence>
<proteinExistence type="predicted"/>
<feature type="region of interest" description="Disordered" evidence="2">
    <location>
        <begin position="991"/>
        <end position="1010"/>
    </location>
</feature>
<comment type="caution">
    <text evidence="3">The sequence shown here is derived from an EMBL/GenBank/DDBJ whole genome shotgun (WGS) entry which is preliminary data.</text>
</comment>
<evidence type="ECO:0008006" key="5">
    <source>
        <dbReference type="Google" id="ProtNLM"/>
    </source>
</evidence>
<feature type="coiled-coil region" evidence="1">
    <location>
        <begin position="854"/>
        <end position="921"/>
    </location>
</feature>
<organism evidence="3 4">
    <name type="scientific">Chrysochromulina tobinii</name>
    <dbReference type="NCBI Taxonomy" id="1460289"/>
    <lineage>
        <taxon>Eukaryota</taxon>
        <taxon>Haptista</taxon>
        <taxon>Haptophyta</taxon>
        <taxon>Prymnesiophyceae</taxon>
        <taxon>Prymnesiales</taxon>
        <taxon>Chrysochromulinaceae</taxon>
        <taxon>Chrysochromulina</taxon>
    </lineage>
</organism>
<keyword evidence="1" id="KW-0175">Coiled coil</keyword>
<name>A0A0M0JJF2_9EUKA</name>
<evidence type="ECO:0000313" key="4">
    <source>
        <dbReference type="Proteomes" id="UP000037460"/>
    </source>
</evidence>
<keyword evidence="4" id="KW-1185">Reference proteome</keyword>
<evidence type="ECO:0000313" key="3">
    <source>
        <dbReference type="EMBL" id="KOO26373.1"/>
    </source>
</evidence>
<protein>
    <recommendedName>
        <fullName evidence="5">Sfi1 spindle body domain-containing protein</fullName>
    </recommendedName>
</protein>
<dbReference type="AlphaFoldDB" id="A0A0M0JJF2"/>
<evidence type="ECO:0000256" key="1">
    <source>
        <dbReference type="SAM" id="Coils"/>
    </source>
</evidence>
<reference evidence="4" key="1">
    <citation type="journal article" date="2015" name="PLoS Genet.">
        <title>Genome Sequence and Transcriptome Analyses of Chrysochromulina tobin: Metabolic Tools for Enhanced Algal Fitness in the Prominent Order Prymnesiales (Haptophyceae).</title>
        <authorList>
            <person name="Hovde B.T."/>
            <person name="Deodato C.R."/>
            <person name="Hunsperger H.M."/>
            <person name="Ryken S.A."/>
            <person name="Yost W."/>
            <person name="Jha R.K."/>
            <person name="Patterson J."/>
            <person name="Monnat R.J. Jr."/>
            <person name="Barlow S.B."/>
            <person name="Starkenburg S.R."/>
            <person name="Cattolico R.A."/>
        </authorList>
    </citation>
    <scope>NUCLEOTIDE SEQUENCE</scope>
    <source>
        <strain evidence="4">CCMP291</strain>
    </source>
</reference>
<gene>
    <name evidence="3" type="ORF">Ctob_002385</name>
</gene>
<dbReference type="EMBL" id="JWZX01002861">
    <property type="protein sequence ID" value="KOO26373.1"/>
    <property type="molecule type" value="Genomic_DNA"/>
</dbReference>
<dbReference type="OrthoDB" id="550045at2759"/>
<accession>A0A0M0JJF2</accession>
<dbReference type="Proteomes" id="UP000037460">
    <property type="component" value="Unassembled WGS sequence"/>
</dbReference>